<evidence type="ECO:0008006" key="6">
    <source>
        <dbReference type="Google" id="ProtNLM"/>
    </source>
</evidence>
<protein>
    <recommendedName>
        <fullName evidence="6">HAT C-terminal dimerisation domain-containing protein</fullName>
    </recommendedName>
</protein>
<proteinExistence type="predicted"/>
<organism evidence="2 5">
    <name type="scientific">Rotaria magnacalcarata</name>
    <dbReference type="NCBI Taxonomy" id="392030"/>
    <lineage>
        <taxon>Eukaryota</taxon>
        <taxon>Metazoa</taxon>
        <taxon>Spiralia</taxon>
        <taxon>Gnathifera</taxon>
        <taxon>Rotifera</taxon>
        <taxon>Eurotatoria</taxon>
        <taxon>Bdelloidea</taxon>
        <taxon>Philodinida</taxon>
        <taxon>Philodinidae</taxon>
        <taxon>Rotaria</taxon>
    </lineage>
</organism>
<name>A0A816BM74_9BILA</name>
<evidence type="ECO:0000313" key="5">
    <source>
        <dbReference type="Proteomes" id="UP000663855"/>
    </source>
</evidence>
<dbReference type="EMBL" id="CAJNOW010006257">
    <property type="protein sequence ID" value="CAF1479893.1"/>
    <property type="molecule type" value="Genomic_DNA"/>
</dbReference>
<dbReference type="Proteomes" id="UP000681967">
    <property type="component" value="Unassembled WGS sequence"/>
</dbReference>
<dbReference type="Proteomes" id="UP000663855">
    <property type="component" value="Unassembled WGS sequence"/>
</dbReference>
<dbReference type="Proteomes" id="UP000663834">
    <property type="component" value="Unassembled WGS sequence"/>
</dbReference>
<dbReference type="EMBL" id="CAJOBH010005426">
    <property type="protein sequence ID" value="CAF4023912.1"/>
    <property type="molecule type" value="Genomic_DNA"/>
</dbReference>
<evidence type="ECO:0000313" key="4">
    <source>
        <dbReference type="EMBL" id="CAF4023912.1"/>
    </source>
</evidence>
<dbReference type="Proteomes" id="UP000681720">
    <property type="component" value="Unassembled WGS sequence"/>
</dbReference>
<evidence type="ECO:0000313" key="2">
    <source>
        <dbReference type="EMBL" id="CAF1612327.1"/>
    </source>
</evidence>
<dbReference type="AlphaFoldDB" id="A0A816BM74"/>
<accession>A0A816BM74</accession>
<evidence type="ECO:0000313" key="1">
    <source>
        <dbReference type="EMBL" id="CAF1479893.1"/>
    </source>
</evidence>
<comment type="caution">
    <text evidence="2">The sequence shown here is derived from an EMBL/GenBank/DDBJ whole genome shotgun (WGS) entry which is preliminary data.</text>
</comment>
<dbReference type="EMBL" id="CAJNOV010017772">
    <property type="protein sequence ID" value="CAF1612327.1"/>
    <property type="molecule type" value="Genomic_DNA"/>
</dbReference>
<sequence>MKTILPIVAQYFSDVGVKHGILEFIEQQDDSAGGLFANIKYELEPHELELQKLTSLGSDNTNVNVDPKHSVFSLFKELVPLLMNVHFFWKNILVEVQQANILLQKHYATGIHLYGIIKDLLCKLNNRLRDDYFGGKVMGLLGTIQDSNEVDDLKKSFRLFIRTIIAYIEDYFVDRTSFYEFISIFSEVDIQKLEWRNIECCAACIDPKKINKDLLYNQFNHLKSKFIQLKDKFEVIDKQVQEFISSNFHLYKQGEIMSHGEVKLCSDDECDVEAEFGSDDDDNIRHHKNHRKNLHIRCDYLWAYLLHGEHVPDFKKLVQYVFSIPASNDFREIIFSHMKYLWNNNRSSMKHDLISAELKIKVNTQYNGSEFYDHLLINQDLLKQIRSSDKYTHTAKIPRTV</sequence>
<reference evidence="2" key="1">
    <citation type="submission" date="2021-02" db="EMBL/GenBank/DDBJ databases">
        <authorList>
            <person name="Nowell W R."/>
        </authorList>
    </citation>
    <scope>NUCLEOTIDE SEQUENCE</scope>
</reference>
<evidence type="ECO:0000313" key="3">
    <source>
        <dbReference type="EMBL" id="CAF3987591.1"/>
    </source>
</evidence>
<gene>
    <name evidence="4" type="ORF">BYL167_LOCUS14942</name>
    <name evidence="2" type="ORF">CJN711_LOCUS36674</name>
    <name evidence="3" type="ORF">GIL414_LOCUS11026</name>
    <name evidence="1" type="ORF">KQP761_LOCUS13513</name>
</gene>
<dbReference type="EMBL" id="CAJOBJ010004060">
    <property type="protein sequence ID" value="CAF3987591.1"/>
    <property type="molecule type" value="Genomic_DNA"/>
</dbReference>
<dbReference type="OrthoDB" id="10457550at2759"/>